<reference evidence="2" key="1">
    <citation type="journal article" date="2019" name="Int. J. Syst. Evol. Microbiol.">
        <title>The Global Catalogue of Microorganisms (GCM) 10K type strain sequencing project: providing services to taxonomists for standard genome sequencing and annotation.</title>
        <authorList>
            <consortium name="The Broad Institute Genomics Platform"/>
            <consortium name="The Broad Institute Genome Sequencing Center for Infectious Disease"/>
            <person name="Wu L."/>
            <person name="Ma J."/>
        </authorList>
    </citation>
    <scope>NUCLEOTIDE SEQUENCE [LARGE SCALE GENOMIC DNA]</scope>
    <source>
        <strain evidence="2">NBRC 108728</strain>
    </source>
</reference>
<accession>A0ABM8GSC9</accession>
<evidence type="ECO:0008006" key="3">
    <source>
        <dbReference type="Google" id="ProtNLM"/>
    </source>
</evidence>
<evidence type="ECO:0000313" key="1">
    <source>
        <dbReference type="EMBL" id="BDZ51381.1"/>
    </source>
</evidence>
<dbReference type="EMBL" id="AP027732">
    <property type="protein sequence ID" value="BDZ51381.1"/>
    <property type="molecule type" value="Genomic_DNA"/>
</dbReference>
<gene>
    <name evidence="1" type="ORF">GCM10025867_36220</name>
</gene>
<protein>
    <recommendedName>
        <fullName evidence="3">DUF1648 domain-containing protein</fullName>
    </recommendedName>
</protein>
<name>A0ABM8GSC9_9MICO</name>
<organism evidence="1 2">
    <name type="scientific">Frondihabitans sucicola</name>
    <dbReference type="NCBI Taxonomy" id="1268041"/>
    <lineage>
        <taxon>Bacteria</taxon>
        <taxon>Bacillati</taxon>
        <taxon>Actinomycetota</taxon>
        <taxon>Actinomycetes</taxon>
        <taxon>Micrococcales</taxon>
        <taxon>Microbacteriaceae</taxon>
        <taxon>Frondihabitans</taxon>
    </lineage>
</organism>
<proteinExistence type="predicted"/>
<sequence length="94" mass="10077">MDRRGIRLTSVVLRIPLIRVELSSIDSVVAGTIEPSRWGGWGFRISGSGIAYVARRGPGIVISRRSGRSIAITVDNPEQRAALANALLARLPVG</sequence>
<evidence type="ECO:0000313" key="2">
    <source>
        <dbReference type="Proteomes" id="UP001321486"/>
    </source>
</evidence>
<keyword evidence="2" id="KW-1185">Reference proteome</keyword>
<dbReference type="Proteomes" id="UP001321486">
    <property type="component" value="Chromosome"/>
</dbReference>